<dbReference type="Gene3D" id="2.40.30.170">
    <property type="match status" value="1"/>
</dbReference>
<dbReference type="GO" id="GO:0030313">
    <property type="term" value="C:cell envelope"/>
    <property type="evidence" value="ECO:0007669"/>
    <property type="project" value="UniProtKB-SubCell"/>
</dbReference>
<dbReference type="STRING" id="28087.Lsai_1234"/>
<protein>
    <submittedName>
        <fullName evidence="3">Hemolysin D</fullName>
    </submittedName>
</protein>
<proteinExistence type="predicted"/>
<organism evidence="3 4">
    <name type="scientific">Legionella sainthelensi</name>
    <dbReference type="NCBI Taxonomy" id="28087"/>
    <lineage>
        <taxon>Bacteria</taxon>
        <taxon>Pseudomonadati</taxon>
        <taxon>Pseudomonadota</taxon>
        <taxon>Gammaproteobacteria</taxon>
        <taxon>Legionellales</taxon>
        <taxon>Legionellaceae</taxon>
        <taxon>Legionella</taxon>
    </lineage>
</organism>
<dbReference type="Gene3D" id="6.10.140.1990">
    <property type="match status" value="1"/>
</dbReference>
<dbReference type="PATRIC" id="fig|28087.4.peg.1316"/>
<dbReference type="InterPro" id="IPR030190">
    <property type="entry name" value="MacA_alpha-hairpin_sf"/>
</dbReference>
<dbReference type="EMBL" id="LNYV01000013">
    <property type="protein sequence ID" value="KTD58627.1"/>
    <property type="molecule type" value="Genomic_DNA"/>
</dbReference>
<dbReference type="AlphaFoldDB" id="A0A0W0YPY5"/>
<dbReference type="PANTHER" id="PTHR30469">
    <property type="entry name" value="MULTIDRUG RESISTANCE PROTEIN MDTA"/>
    <property type="match status" value="1"/>
</dbReference>
<evidence type="ECO:0000256" key="1">
    <source>
        <dbReference type="ARBA" id="ARBA00023054"/>
    </source>
</evidence>
<accession>A0A0W0YPY5</accession>
<dbReference type="GO" id="GO:0019898">
    <property type="term" value="C:extrinsic component of membrane"/>
    <property type="evidence" value="ECO:0007669"/>
    <property type="project" value="InterPro"/>
</dbReference>
<name>A0A0W0YPY5_9GAMM</name>
<dbReference type="GO" id="GO:1990961">
    <property type="term" value="P:xenobiotic detoxification by transmembrane export across the plasma membrane"/>
    <property type="evidence" value="ECO:0007669"/>
    <property type="project" value="InterPro"/>
</dbReference>
<sequence length="306" mass="35164">MLNIPLQTKCIKIALRGIRGKQKAQDGCEMRNLLFIGLITLFLISCTKKENKSFSGYIDANLVYLSADFGGRLTHLPVSKGQMVEKNQFLFKLEQTNELYNVKTSQLGTKELLAQRQQILTQLNYNEINYRRIVDMRQQNAASQNDLDAAQRDLNISKQQLDDINTKIKSNQVDVADKKWLVSRKENFAPEYGIIFDTYYTQGEFVQAGIPVLSLITKQNIKAIFFAPEEKLSQLRLNEHIQIKTEQDPHFATGHISYISNIAEYTPPIIYSREERQRLVFRVEVQINSPDLEKIHLGQPVTLELA</sequence>
<evidence type="ECO:0000256" key="2">
    <source>
        <dbReference type="SAM" id="Coils"/>
    </source>
</evidence>
<dbReference type="eggNOG" id="COG1566">
    <property type="taxonomic scope" value="Bacteria"/>
</dbReference>
<dbReference type="SUPFAM" id="SSF111369">
    <property type="entry name" value="HlyD-like secretion proteins"/>
    <property type="match status" value="1"/>
</dbReference>
<dbReference type="Proteomes" id="UP000054621">
    <property type="component" value="Unassembled WGS sequence"/>
</dbReference>
<comment type="caution">
    <text evidence="3">The sequence shown here is derived from an EMBL/GenBank/DDBJ whole genome shotgun (WGS) entry which is preliminary data.</text>
</comment>
<dbReference type="GO" id="GO:0015562">
    <property type="term" value="F:efflux transmembrane transporter activity"/>
    <property type="evidence" value="ECO:0007669"/>
    <property type="project" value="TreeGrafter"/>
</dbReference>
<evidence type="ECO:0000313" key="4">
    <source>
        <dbReference type="Proteomes" id="UP000054621"/>
    </source>
</evidence>
<dbReference type="GO" id="GO:1990281">
    <property type="term" value="C:efflux pump complex"/>
    <property type="evidence" value="ECO:0007669"/>
    <property type="project" value="TreeGrafter"/>
</dbReference>
<feature type="coiled-coil region" evidence="2">
    <location>
        <begin position="133"/>
        <end position="167"/>
    </location>
</feature>
<reference evidence="3 4" key="1">
    <citation type="submission" date="2015-11" db="EMBL/GenBank/DDBJ databases">
        <title>Genomic analysis of 38 Legionella species identifies large and diverse effector repertoires.</title>
        <authorList>
            <person name="Burstein D."/>
            <person name="Amaro F."/>
            <person name="Zusman T."/>
            <person name="Lifshitz Z."/>
            <person name="Cohen O."/>
            <person name="Gilbert J.A."/>
            <person name="Pupko T."/>
            <person name="Shuman H.A."/>
            <person name="Segal G."/>
        </authorList>
    </citation>
    <scope>NUCLEOTIDE SEQUENCE [LARGE SCALE GENOMIC DNA]</scope>
    <source>
        <strain evidence="3 4">Mt.St.Helens-4</strain>
    </source>
</reference>
<dbReference type="GO" id="GO:1990195">
    <property type="term" value="C:macrolide transmembrane transporter complex"/>
    <property type="evidence" value="ECO:0007669"/>
    <property type="project" value="InterPro"/>
</dbReference>
<evidence type="ECO:0000313" key="3">
    <source>
        <dbReference type="EMBL" id="KTD58627.1"/>
    </source>
</evidence>
<keyword evidence="1 2" id="KW-0175">Coiled coil</keyword>
<gene>
    <name evidence="3" type="ORF">Lsai_1234</name>
</gene>